<keyword evidence="1" id="KW-0812">Transmembrane</keyword>
<dbReference type="Proteomes" id="UP001408356">
    <property type="component" value="Unassembled WGS sequence"/>
</dbReference>
<evidence type="ECO:0000313" key="3">
    <source>
        <dbReference type="Proteomes" id="UP001408356"/>
    </source>
</evidence>
<evidence type="ECO:0000256" key="1">
    <source>
        <dbReference type="SAM" id="Phobius"/>
    </source>
</evidence>
<feature type="transmembrane region" description="Helical" evidence="1">
    <location>
        <begin position="275"/>
        <end position="294"/>
    </location>
</feature>
<organism evidence="2 3">
    <name type="scientific">Seiridium unicorne</name>
    <dbReference type="NCBI Taxonomy" id="138068"/>
    <lineage>
        <taxon>Eukaryota</taxon>
        <taxon>Fungi</taxon>
        <taxon>Dikarya</taxon>
        <taxon>Ascomycota</taxon>
        <taxon>Pezizomycotina</taxon>
        <taxon>Sordariomycetes</taxon>
        <taxon>Xylariomycetidae</taxon>
        <taxon>Amphisphaeriales</taxon>
        <taxon>Sporocadaceae</taxon>
        <taxon>Seiridium</taxon>
    </lineage>
</organism>
<sequence>MDPEIFASFGNTGHQVSLCYTISSPGAERLEQNSTTIEPISQNIIGHQRHFTGCQMHRMNGATDPSKECPHPGSHSTVRIQRENIEAYVCLMDKAARNTDRGSLVSSHERQDERDQAVSYEEAISNFMDSIWNIRVSGFQVEFESILRKLSEMQAHIDKRYQQLLRNLQCGSFATASTLKYDESAITNTPPLEIPKETYKGNSEKRWAGQMYESNETDTHGAVGPLLTEVVRTPITSNTVYKFRPCHIFGMIAILGIVLSASVATWYSLTYSDVSGGFAIGSYIVAVMTMVITIPGYQHSRSCTCWVGGTGISGGSNV</sequence>
<feature type="transmembrane region" description="Helical" evidence="1">
    <location>
        <begin position="248"/>
        <end position="269"/>
    </location>
</feature>
<reference evidence="2 3" key="1">
    <citation type="journal article" date="2024" name="J. Plant Pathol.">
        <title>Sequence and assembly of the genome of Seiridium unicorne, isolate CBS 538.82, causal agent of cypress canker disease.</title>
        <authorList>
            <person name="Scali E."/>
            <person name="Rocca G.D."/>
            <person name="Danti R."/>
            <person name="Garbelotto M."/>
            <person name="Barberini S."/>
            <person name="Baroncelli R."/>
            <person name="Emiliani G."/>
        </authorList>
    </citation>
    <scope>NUCLEOTIDE SEQUENCE [LARGE SCALE GENOMIC DNA]</scope>
    <source>
        <strain evidence="2 3">BM-138-508</strain>
    </source>
</reference>
<name>A0ABR2UL45_9PEZI</name>
<keyword evidence="1" id="KW-0472">Membrane</keyword>
<comment type="caution">
    <text evidence="2">The sequence shown here is derived from an EMBL/GenBank/DDBJ whole genome shotgun (WGS) entry which is preliminary data.</text>
</comment>
<accession>A0ABR2UL45</accession>
<gene>
    <name evidence="2" type="ORF">SUNI508_10544</name>
</gene>
<keyword evidence="1" id="KW-1133">Transmembrane helix</keyword>
<protein>
    <submittedName>
        <fullName evidence="2">Uncharacterized protein</fullName>
    </submittedName>
</protein>
<dbReference type="EMBL" id="JARVKF010000417">
    <property type="protein sequence ID" value="KAK9415354.1"/>
    <property type="molecule type" value="Genomic_DNA"/>
</dbReference>
<evidence type="ECO:0000313" key="2">
    <source>
        <dbReference type="EMBL" id="KAK9415354.1"/>
    </source>
</evidence>
<keyword evidence="3" id="KW-1185">Reference proteome</keyword>
<proteinExistence type="predicted"/>